<accession>A0A381RX64</accession>
<protein>
    <submittedName>
        <fullName evidence="1">Uncharacterized protein</fullName>
    </submittedName>
</protein>
<dbReference type="EMBL" id="UINC01002415">
    <property type="protein sequence ID" value="SUZ96430.1"/>
    <property type="molecule type" value="Genomic_DNA"/>
</dbReference>
<organism evidence="1">
    <name type="scientific">marine metagenome</name>
    <dbReference type="NCBI Taxonomy" id="408172"/>
    <lineage>
        <taxon>unclassified sequences</taxon>
        <taxon>metagenomes</taxon>
        <taxon>ecological metagenomes</taxon>
    </lineage>
</organism>
<name>A0A381RX64_9ZZZZ</name>
<dbReference type="InterPro" id="IPR029063">
    <property type="entry name" value="SAM-dependent_MTases_sf"/>
</dbReference>
<proteinExistence type="predicted"/>
<dbReference type="Pfam" id="PF06325">
    <property type="entry name" value="PrmA"/>
    <property type="match status" value="1"/>
</dbReference>
<evidence type="ECO:0000313" key="1">
    <source>
        <dbReference type="EMBL" id="SUZ96430.1"/>
    </source>
</evidence>
<dbReference type="AlphaFoldDB" id="A0A381RX64"/>
<sequence length="70" mass="7955">MKIPAPIVISNMFLHELQRVRLDLVRLTIPGGTLICSGLLGEQEYDLRNSLTELGFEFCSSFERENCQVI</sequence>
<gene>
    <name evidence="1" type="ORF">METZ01_LOCUS49284</name>
</gene>
<reference evidence="1" key="1">
    <citation type="submission" date="2018-05" db="EMBL/GenBank/DDBJ databases">
        <authorList>
            <person name="Lanie J.A."/>
            <person name="Ng W.-L."/>
            <person name="Kazmierczak K.M."/>
            <person name="Andrzejewski T.M."/>
            <person name="Davidsen T.M."/>
            <person name="Wayne K.J."/>
            <person name="Tettelin H."/>
            <person name="Glass J.I."/>
            <person name="Rusch D."/>
            <person name="Podicherti R."/>
            <person name="Tsui H.-C.T."/>
            <person name="Winkler M.E."/>
        </authorList>
    </citation>
    <scope>NUCLEOTIDE SEQUENCE</scope>
</reference>
<dbReference type="Gene3D" id="3.40.50.150">
    <property type="entry name" value="Vaccinia Virus protein VP39"/>
    <property type="match status" value="1"/>
</dbReference>